<protein>
    <submittedName>
        <fullName evidence="1">SIMPL domain-containing protein</fullName>
    </submittedName>
</protein>
<evidence type="ECO:0000313" key="2">
    <source>
        <dbReference type="Proteomes" id="UP001595755"/>
    </source>
</evidence>
<evidence type="ECO:0000313" key="1">
    <source>
        <dbReference type="EMBL" id="MFC4303945.1"/>
    </source>
</evidence>
<dbReference type="RefSeq" id="WP_204601892.1">
    <property type="nucleotide sequence ID" value="NZ_JBHSED010000016.1"/>
</dbReference>
<name>A0ABV8SAB7_9BACL</name>
<dbReference type="PANTHER" id="PTHR34387:SF1">
    <property type="entry name" value="PERIPLASMIC IMMUNOGENIC PROTEIN"/>
    <property type="match status" value="1"/>
</dbReference>
<dbReference type="InterPro" id="IPR052022">
    <property type="entry name" value="26kDa_periplasmic_antigen"/>
</dbReference>
<dbReference type="Pfam" id="PF04402">
    <property type="entry name" value="SIMPL"/>
    <property type="match status" value="1"/>
</dbReference>
<dbReference type="PANTHER" id="PTHR34387">
    <property type="entry name" value="SLR1258 PROTEIN"/>
    <property type="match status" value="1"/>
</dbReference>
<reference evidence="2" key="1">
    <citation type="journal article" date="2019" name="Int. J. Syst. Evol. Microbiol.">
        <title>The Global Catalogue of Microorganisms (GCM) 10K type strain sequencing project: providing services to taxonomists for standard genome sequencing and annotation.</title>
        <authorList>
            <consortium name="The Broad Institute Genomics Platform"/>
            <consortium name="The Broad Institute Genome Sequencing Center for Infectious Disease"/>
            <person name="Wu L."/>
            <person name="Ma J."/>
        </authorList>
    </citation>
    <scope>NUCLEOTIDE SEQUENCE [LARGE SCALE GENOMIC DNA]</scope>
    <source>
        <strain evidence="2">CGMCC 4.1641</strain>
    </source>
</reference>
<dbReference type="Gene3D" id="3.30.110.170">
    <property type="entry name" value="Protein of unknown function (DUF541), domain 1"/>
    <property type="match status" value="1"/>
</dbReference>
<gene>
    <name evidence="1" type="ORF">ACFO1S_10890</name>
</gene>
<dbReference type="Proteomes" id="UP001595755">
    <property type="component" value="Unassembled WGS sequence"/>
</dbReference>
<accession>A0ABV8SAB7</accession>
<comment type="caution">
    <text evidence="1">The sequence shown here is derived from an EMBL/GenBank/DDBJ whole genome shotgun (WGS) entry which is preliminary data.</text>
</comment>
<sequence>MQKRTAQMLMVAMAVAVVGWFGFRGESSAVAAESVKATAPYTVTVGATGTIKVEPDVAYLNLAVETRGAKASEAQQANATKFASVEKTLYDKFGIDKKDVKTTGFDVQPEYNYTEKDGQVLKGYIAVHAIQVTYRKLPEIGKLFDALTAAGANRLDGVQFSTEKREQYELEALKKAMENASAKAGVLATSAKRQLQGVVNIVQGDTSNLPVIFARDQAKVMMGEMAAAASSTSVQSGQIEISTQVTVQYEMQ</sequence>
<keyword evidence="2" id="KW-1185">Reference proteome</keyword>
<dbReference type="EMBL" id="JBHSED010000016">
    <property type="protein sequence ID" value="MFC4303945.1"/>
    <property type="molecule type" value="Genomic_DNA"/>
</dbReference>
<dbReference type="Gene3D" id="3.30.70.2970">
    <property type="entry name" value="Protein of unknown function (DUF541), domain 2"/>
    <property type="match status" value="1"/>
</dbReference>
<dbReference type="InterPro" id="IPR007497">
    <property type="entry name" value="SIMPL/DUF541"/>
</dbReference>
<organism evidence="1 2">
    <name type="scientific">Cohnella boryungensis</name>
    <dbReference type="NCBI Taxonomy" id="768479"/>
    <lineage>
        <taxon>Bacteria</taxon>
        <taxon>Bacillati</taxon>
        <taxon>Bacillota</taxon>
        <taxon>Bacilli</taxon>
        <taxon>Bacillales</taxon>
        <taxon>Paenibacillaceae</taxon>
        <taxon>Cohnella</taxon>
    </lineage>
</organism>
<proteinExistence type="predicted"/>